<feature type="domain" description="Phosphomannose isomerase type I catalytic" evidence="5">
    <location>
        <begin position="8"/>
        <end position="117"/>
    </location>
</feature>
<dbReference type="CDD" id="cd07010">
    <property type="entry name" value="cupin_PMI_type_I_N_bac"/>
    <property type="match status" value="1"/>
</dbReference>
<proteinExistence type="predicted"/>
<evidence type="ECO:0000313" key="6">
    <source>
        <dbReference type="EMBL" id="MCA6073263.1"/>
    </source>
</evidence>
<evidence type="ECO:0000256" key="1">
    <source>
        <dbReference type="ARBA" id="ARBA00022723"/>
    </source>
</evidence>
<feature type="binding site" evidence="3">
    <location>
        <position position="180"/>
    </location>
    <ligand>
        <name>Zn(2+)</name>
        <dbReference type="ChEBI" id="CHEBI:29105"/>
    </ligand>
</feature>
<dbReference type="InterPro" id="IPR011051">
    <property type="entry name" value="RmlC_Cupin_sf"/>
</dbReference>
<dbReference type="GO" id="GO:0008270">
    <property type="term" value="F:zinc ion binding"/>
    <property type="evidence" value="ECO:0007669"/>
    <property type="project" value="InterPro"/>
</dbReference>
<evidence type="ECO:0000256" key="4">
    <source>
        <dbReference type="PIRSR" id="PIRSR036894-2"/>
    </source>
</evidence>
<evidence type="ECO:0000256" key="2">
    <source>
        <dbReference type="ARBA" id="ARBA00022833"/>
    </source>
</evidence>
<dbReference type="Gene3D" id="2.60.120.10">
    <property type="entry name" value="Jelly Rolls"/>
    <property type="match status" value="2"/>
</dbReference>
<dbReference type="AlphaFoldDB" id="A0A9X1KUA2"/>
<keyword evidence="1 3" id="KW-0479">Metal-binding</keyword>
<evidence type="ECO:0000259" key="5">
    <source>
        <dbReference type="Pfam" id="PF20511"/>
    </source>
</evidence>
<comment type="cofactor">
    <cofactor evidence="3">
        <name>Zn(2+)</name>
        <dbReference type="ChEBI" id="CHEBI:29105"/>
    </cofactor>
    <text evidence="3">Binds 1 zinc ion per subunit.</text>
</comment>
<name>A0A9X1KUA2_9BACT</name>
<dbReference type="InterPro" id="IPR014628">
    <property type="entry name" value="Man6P_isomerase_Firm_short"/>
</dbReference>
<dbReference type="SUPFAM" id="SSF51182">
    <property type="entry name" value="RmlC-like cupins"/>
    <property type="match status" value="1"/>
</dbReference>
<dbReference type="GO" id="GO:0004476">
    <property type="term" value="F:mannose-6-phosphate isomerase activity"/>
    <property type="evidence" value="ECO:0007669"/>
    <property type="project" value="InterPro"/>
</dbReference>
<feature type="binding site" evidence="3">
    <location>
        <position position="105"/>
    </location>
    <ligand>
        <name>Zn(2+)</name>
        <dbReference type="ChEBI" id="CHEBI:29105"/>
    </ligand>
</feature>
<dbReference type="PIRSF" id="PIRSF036894">
    <property type="entry name" value="PMI_Firm_short"/>
    <property type="match status" value="1"/>
</dbReference>
<dbReference type="PANTHER" id="PTHR42742:SF3">
    <property type="entry name" value="FRUCTOKINASE"/>
    <property type="match status" value="1"/>
</dbReference>
<sequence length="325" mass="37620">MIPLYPLRFNPIFKEKIWGGRKLHDILHKKCGDIGKCGESWEISTVDNNISVVAEGPLKGKRLDHLIHEYRSALLGKKVYARYKDEFPLLIKFLDAQDDLSIQVHPDNQLAWERHQQMGKTEMWYIIQSDPGSTLITGFNQPLDKEKFQSMLETGRIEEILNRETAEPGDVFFIPAGRIHTIGKGILLAEIQQTSDVTYRIYDFDRTDDMGNKRELHVEQSLEALDFMLYDQYKTRYVNLRNEENTIVDSEYFTTAKLWLDQPIHLGINRQTFRILIILRGSLKLDWQDDHMSASMGDVILIPASMKEIKLIPAEGDVELLEVKS</sequence>
<evidence type="ECO:0000256" key="3">
    <source>
        <dbReference type="PIRSR" id="PIRSR036894-1"/>
    </source>
</evidence>
<keyword evidence="7" id="KW-1185">Reference proteome</keyword>
<protein>
    <submittedName>
        <fullName evidence="6">Class I mannose-6-phosphate isomerase</fullName>
    </submittedName>
</protein>
<gene>
    <name evidence="6" type="ORF">LDX50_00195</name>
</gene>
<comment type="caution">
    <text evidence="6">The sequence shown here is derived from an EMBL/GenBank/DDBJ whole genome shotgun (WGS) entry which is preliminary data.</text>
</comment>
<feature type="binding site" evidence="3">
    <location>
        <position position="122"/>
    </location>
    <ligand>
        <name>Zn(2+)</name>
        <dbReference type="ChEBI" id="CHEBI:29105"/>
    </ligand>
</feature>
<organism evidence="6 7">
    <name type="scientific">Fulvivirga sedimenti</name>
    <dbReference type="NCBI Taxonomy" id="2879465"/>
    <lineage>
        <taxon>Bacteria</taxon>
        <taxon>Pseudomonadati</taxon>
        <taxon>Bacteroidota</taxon>
        <taxon>Cytophagia</taxon>
        <taxon>Cytophagales</taxon>
        <taxon>Fulvivirgaceae</taxon>
        <taxon>Fulvivirga</taxon>
    </lineage>
</organism>
<dbReference type="EMBL" id="JAIXNE010000001">
    <property type="protein sequence ID" value="MCA6073263.1"/>
    <property type="molecule type" value="Genomic_DNA"/>
</dbReference>
<feature type="active site" evidence="4">
    <location>
        <position position="200"/>
    </location>
</feature>
<dbReference type="PANTHER" id="PTHR42742">
    <property type="entry name" value="TRANSCRIPTIONAL REPRESSOR MPRA"/>
    <property type="match status" value="1"/>
</dbReference>
<dbReference type="InterPro" id="IPR046457">
    <property type="entry name" value="PMI_typeI_cat"/>
</dbReference>
<keyword evidence="2 3" id="KW-0862">Zinc</keyword>
<accession>A0A9X1KUA2</accession>
<dbReference type="Pfam" id="PF20511">
    <property type="entry name" value="PMI_typeI_cat"/>
    <property type="match status" value="1"/>
</dbReference>
<dbReference type="InterPro" id="IPR014710">
    <property type="entry name" value="RmlC-like_jellyroll"/>
</dbReference>
<dbReference type="RefSeq" id="WP_225696382.1">
    <property type="nucleotide sequence ID" value="NZ_JAIXNE010000001.1"/>
</dbReference>
<reference evidence="6" key="1">
    <citation type="submission" date="2021-09" db="EMBL/GenBank/DDBJ databases">
        <title>Fulvivirga sp. isolated from coastal sediment.</title>
        <authorList>
            <person name="Yu H."/>
        </authorList>
    </citation>
    <scope>NUCLEOTIDE SEQUENCE</scope>
    <source>
        <strain evidence="6">1062</strain>
    </source>
</reference>
<dbReference type="Proteomes" id="UP001139409">
    <property type="component" value="Unassembled WGS sequence"/>
</dbReference>
<evidence type="ECO:0000313" key="7">
    <source>
        <dbReference type="Proteomes" id="UP001139409"/>
    </source>
</evidence>
<dbReference type="GO" id="GO:0005975">
    <property type="term" value="P:carbohydrate metabolic process"/>
    <property type="evidence" value="ECO:0007669"/>
    <property type="project" value="InterPro"/>
</dbReference>
<keyword evidence="6" id="KW-0413">Isomerase</keyword>
<dbReference type="InterPro" id="IPR051804">
    <property type="entry name" value="Carb_Metab_Reg_Kinase/Isom"/>
</dbReference>